<protein>
    <submittedName>
        <fullName evidence="3">Aste57867_2907 protein</fullName>
    </submittedName>
</protein>
<dbReference type="InterPro" id="IPR052338">
    <property type="entry name" value="Transposase_5"/>
</dbReference>
<dbReference type="EMBL" id="VJMH01000428">
    <property type="protein sequence ID" value="KAF0716314.1"/>
    <property type="molecule type" value="Genomic_DNA"/>
</dbReference>
<dbReference type="EMBL" id="CAADRA010000428">
    <property type="protein sequence ID" value="VFT80091.1"/>
    <property type="molecule type" value="Genomic_DNA"/>
</dbReference>
<proteinExistence type="predicted"/>
<dbReference type="Gene3D" id="3.30.420.10">
    <property type="entry name" value="Ribonuclease H-like superfamily/Ribonuclease H"/>
    <property type="match status" value="1"/>
</dbReference>
<dbReference type="AlphaFoldDB" id="A0A485K9M6"/>
<dbReference type="InterPro" id="IPR036397">
    <property type="entry name" value="RNaseH_sf"/>
</dbReference>
<evidence type="ECO:0000313" key="4">
    <source>
        <dbReference type="Proteomes" id="UP000332933"/>
    </source>
</evidence>
<accession>A0A485K9M6</accession>
<evidence type="ECO:0000313" key="2">
    <source>
        <dbReference type="EMBL" id="KAF0716314.1"/>
    </source>
</evidence>
<dbReference type="PANTHER" id="PTHR23022">
    <property type="entry name" value="TRANSPOSABLE ELEMENT-RELATED"/>
    <property type="match status" value="1"/>
</dbReference>
<evidence type="ECO:0000259" key="1">
    <source>
        <dbReference type="Pfam" id="PF13358"/>
    </source>
</evidence>
<reference evidence="2" key="2">
    <citation type="submission" date="2019-06" db="EMBL/GenBank/DDBJ databases">
        <title>Genomics analysis of Aphanomyces spp. identifies a new class of oomycete effector associated with host adaptation.</title>
        <authorList>
            <person name="Gaulin E."/>
        </authorList>
    </citation>
    <scope>NUCLEOTIDE SEQUENCE</scope>
    <source>
        <strain evidence="2">CBS 578.67</strain>
    </source>
</reference>
<reference evidence="3 4" key="1">
    <citation type="submission" date="2019-03" db="EMBL/GenBank/DDBJ databases">
        <authorList>
            <person name="Gaulin E."/>
            <person name="Dumas B."/>
        </authorList>
    </citation>
    <scope>NUCLEOTIDE SEQUENCE [LARGE SCALE GENOMIC DNA]</scope>
    <source>
        <strain evidence="3">CBS 568.67</strain>
    </source>
</reference>
<sequence length="222" mass="25244">MNKAPKLSEQHMEKRVAWATNMVDYGNAKWSSVIFSDEKKWNLDGPDGCKYYWHCIGRDERTVFSRQSGGGSLMVWGGIWADGKTCFAFVDGTQTSPDYVYTLSEYLLPAAHLRFGTDFVFEQDNASIHTATTTKEFFVEQNVNVLDWPALSPDLNPIENVWGYLVQRVYGGGKQYNSKEELKRSILLHWNALDPSYLQKLVFSMKTRCLRVVAAGGMTTKN</sequence>
<keyword evidence="4" id="KW-1185">Reference proteome</keyword>
<gene>
    <name evidence="3" type="primary">Aste57867_2907</name>
    <name evidence="2" type="ORF">As57867_002899</name>
    <name evidence="3" type="ORF">ASTE57867_2907</name>
</gene>
<dbReference type="GO" id="GO:0003676">
    <property type="term" value="F:nucleic acid binding"/>
    <property type="evidence" value="ECO:0007669"/>
    <property type="project" value="InterPro"/>
</dbReference>
<dbReference type="PANTHER" id="PTHR23022:SF129">
    <property type="entry name" value="TRANSPOSABLE ELEMENT TC3 TRANSPOSASE"/>
    <property type="match status" value="1"/>
</dbReference>
<dbReference type="OrthoDB" id="78686at2759"/>
<name>A0A485K9M6_9STRA</name>
<organism evidence="3 4">
    <name type="scientific">Aphanomyces stellatus</name>
    <dbReference type="NCBI Taxonomy" id="120398"/>
    <lineage>
        <taxon>Eukaryota</taxon>
        <taxon>Sar</taxon>
        <taxon>Stramenopiles</taxon>
        <taxon>Oomycota</taxon>
        <taxon>Saprolegniomycetes</taxon>
        <taxon>Saprolegniales</taxon>
        <taxon>Verrucalvaceae</taxon>
        <taxon>Aphanomyces</taxon>
    </lineage>
</organism>
<feature type="domain" description="Tc1-like transposase DDE" evidence="1">
    <location>
        <begin position="33"/>
        <end position="183"/>
    </location>
</feature>
<dbReference type="Pfam" id="PF13358">
    <property type="entry name" value="DDE_3"/>
    <property type="match status" value="1"/>
</dbReference>
<evidence type="ECO:0000313" key="3">
    <source>
        <dbReference type="EMBL" id="VFT80091.1"/>
    </source>
</evidence>
<dbReference type="Proteomes" id="UP000332933">
    <property type="component" value="Unassembled WGS sequence"/>
</dbReference>
<dbReference type="InterPro" id="IPR038717">
    <property type="entry name" value="Tc1-like_DDE_dom"/>
</dbReference>